<feature type="domain" description="DNA methylase adenine-specific" evidence="8">
    <location>
        <begin position="165"/>
        <end position="476"/>
    </location>
</feature>
<evidence type="ECO:0000256" key="2">
    <source>
        <dbReference type="ARBA" id="ARBA00011900"/>
    </source>
</evidence>
<evidence type="ECO:0000256" key="6">
    <source>
        <dbReference type="ARBA" id="ARBA00022747"/>
    </source>
</evidence>
<dbReference type="SUPFAM" id="SSF53335">
    <property type="entry name" value="S-adenosyl-L-methionine-dependent methyltransferases"/>
    <property type="match status" value="1"/>
</dbReference>
<dbReference type="RefSeq" id="WP_011051909.1">
    <property type="nucleotide sequence ID" value="NZ_CBCPIZ010000072.1"/>
</dbReference>
<evidence type="ECO:0000256" key="4">
    <source>
        <dbReference type="ARBA" id="ARBA00022679"/>
    </source>
</evidence>
<evidence type="ECO:0000256" key="5">
    <source>
        <dbReference type="ARBA" id="ARBA00022691"/>
    </source>
</evidence>
<name>A0A2J0UGI4_STEMA</name>
<accession>A0A2J0UGI4</accession>
<reference evidence="10 11" key="1">
    <citation type="journal article" date="2017" name="Front. Microbiol.">
        <title>Double-Face Meets the Bacterial World: The Opportunistic Pathogen Stenotrophomonas maltophilia.</title>
        <authorList>
            <person name="Lira F."/>
            <person name="Berg G."/>
            <person name="Martinez J.L."/>
        </authorList>
    </citation>
    <scope>NUCLEOTIDE SEQUENCE [LARGE SCALE GENOMIC DNA]</scope>
    <source>
        <strain evidence="10 11">EA1</strain>
    </source>
</reference>
<dbReference type="PANTHER" id="PTHR42933:SF3">
    <property type="entry name" value="TYPE I RESTRICTION ENZYME MJAVIII METHYLASE SUBUNIT"/>
    <property type="match status" value="1"/>
</dbReference>
<proteinExistence type="inferred from homology"/>
<comment type="similarity">
    <text evidence="1">Belongs to the N(4)/N(6)-methyltransferase family.</text>
</comment>
<dbReference type="Gene3D" id="3.40.50.150">
    <property type="entry name" value="Vaccinia Virus protein VP39"/>
    <property type="match status" value="1"/>
</dbReference>
<dbReference type="GO" id="GO:0004519">
    <property type="term" value="F:endonuclease activity"/>
    <property type="evidence" value="ECO:0007669"/>
    <property type="project" value="UniProtKB-KW"/>
</dbReference>
<dbReference type="PROSITE" id="PS00092">
    <property type="entry name" value="N6_MTASE"/>
    <property type="match status" value="1"/>
</dbReference>
<dbReference type="InterPro" id="IPR029063">
    <property type="entry name" value="SAM-dependent_MTases_sf"/>
</dbReference>
<evidence type="ECO:0000313" key="11">
    <source>
        <dbReference type="Proteomes" id="UP000230167"/>
    </source>
</evidence>
<dbReference type="EC" id="2.1.1.72" evidence="2"/>
<evidence type="ECO:0000256" key="3">
    <source>
        <dbReference type="ARBA" id="ARBA00022603"/>
    </source>
</evidence>
<keyword evidence="3" id="KW-0489">Methyltransferase</keyword>
<dbReference type="AlphaFoldDB" id="A0A2J0UGI4"/>
<keyword evidence="5" id="KW-0949">S-adenosyl-L-methionine</keyword>
<keyword evidence="4" id="KW-0808">Transferase</keyword>
<dbReference type="Pfam" id="PF02384">
    <property type="entry name" value="N6_Mtase"/>
    <property type="match status" value="1"/>
</dbReference>
<evidence type="ECO:0000256" key="7">
    <source>
        <dbReference type="ARBA" id="ARBA00047942"/>
    </source>
</evidence>
<gene>
    <name evidence="10" type="ORF">B9Y64_02305</name>
</gene>
<dbReference type="InterPro" id="IPR022749">
    <property type="entry name" value="D12N6_MeTrfase_N"/>
</dbReference>
<sequence>MKDTRTAAGHIEVPKASDTVLASFIWKNAEDLWGDFKHTDFGKIILPFTLLRRLECVLEPTRDVVRETHAKFKDKGLDTDLILRQKAGLPFYNTSQYSLATLGATKTKSNLEAYVAAFSDNARVIFDQFNFTDTIARLARADILFKICQNFANTDLHPDVVPDRVMSNIYEHLIRRFGSEVNEAAEDFMTPRDVVHLATTLLLDPDDALFRNSPGLIRTLYDPTCGTGGFLTDAMNYVDGFAAQGKAPPVLIPFGQELEPETHAVALANMLLRRLETEPSRDLSANVAGPKSTLSQDAYAGQRFHYCLSNPPFGKKWEKDQAFVEREAKEKGFEGRFGAGTPRVSDGSMLFIQHLISKLEHPNKGGGRAAIILSGSPLFTGTAGGHGHSESQIRRWLLEKDYVETIVALPNDIFFRTGIGTYIWLLTNNKPEDRRGKIQLIDATEMHSPMRKAEGNKRRYLSDGQIQDIARLYADYTPGENVRIVDYRDFGYRRIKVQRPLRLVAKVTEEGLATLATSKAFAKLDETEQSGWLTLLRKHLGQTYPYTWFATLPALAKKAGLPKIAKALATALESALGVRDDKAPEVVDADGNLVADKDLEDFETVPLDQPIDTYMAAEVLPHVSDAWVDASFTDDEDGQRGKVGYEINFNRYFYKYVPPRDLHEIDSELKAVEAEIAALLDEVAE</sequence>
<feature type="domain" description="N6 adenine-specific DNA methyltransferase N-terminal" evidence="9">
    <location>
        <begin position="21"/>
        <end position="151"/>
    </location>
</feature>
<organism evidence="10 11">
    <name type="scientific">Stenotrophomonas maltophilia</name>
    <name type="common">Pseudomonas maltophilia</name>
    <name type="synonym">Xanthomonas maltophilia</name>
    <dbReference type="NCBI Taxonomy" id="40324"/>
    <lineage>
        <taxon>Bacteria</taxon>
        <taxon>Pseudomonadati</taxon>
        <taxon>Pseudomonadota</taxon>
        <taxon>Gammaproteobacteria</taxon>
        <taxon>Lysobacterales</taxon>
        <taxon>Lysobacteraceae</taxon>
        <taxon>Stenotrophomonas</taxon>
        <taxon>Stenotrophomonas maltophilia group</taxon>
    </lineage>
</organism>
<dbReference type="GO" id="GO:0032259">
    <property type="term" value="P:methylation"/>
    <property type="evidence" value="ECO:0007669"/>
    <property type="project" value="UniProtKB-KW"/>
</dbReference>
<keyword evidence="10" id="KW-0255">Endonuclease</keyword>
<keyword evidence="10" id="KW-0540">Nuclease</keyword>
<dbReference type="PRINTS" id="PR00507">
    <property type="entry name" value="N12N6MTFRASE"/>
</dbReference>
<dbReference type="InterPro" id="IPR002052">
    <property type="entry name" value="DNA_methylase_N6_adenine_CS"/>
</dbReference>
<dbReference type="PANTHER" id="PTHR42933">
    <property type="entry name" value="SLR6095 PROTEIN"/>
    <property type="match status" value="1"/>
</dbReference>
<dbReference type="OrthoDB" id="9784823at2"/>
<comment type="caution">
    <text evidence="10">The sequence shown here is derived from an EMBL/GenBank/DDBJ whole genome shotgun (WGS) entry which is preliminary data.</text>
</comment>
<dbReference type="EMBL" id="NEQV01000001">
    <property type="protein sequence ID" value="PJL33946.1"/>
    <property type="molecule type" value="Genomic_DNA"/>
</dbReference>
<comment type="catalytic activity">
    <reaction evidence="7">
        <text>a 2'-deoxyadenosine in DNA + S-adenosyl-L-methionine = an N(6)-methyl-2'-deoxyadenosine in DNA + S-adenosyl-L-homocysteine + H(+)</text>
        <dbReference type="Rhea" id="RHEA:15197"/>
        <dbReference type="Rhea" id="RHEA-COMP:12418"/>
        <dbReference type="Rhea" id="RHEA-COMP:12419"/>
        <dbReference type="ChEBI" id="CHEBI:15378"/>
        <dbReference type="ChEBI" id="CHEBI:57856"/>
        <dbReference type="ChEBI" id="CHEBI:59789"/>
        <dbReference type="ChEBI" id="CHEBI:90615"/>
        <dbReference type="ChEBI" id="CHEBI:90616"/>
        <dbReference type="EC" id="2.1.1.72"/>
    </reaction>
</comment>
<dbReference type="GO" id="GO:0008170">
    <property type="term" value="F:N-methyltransferase activity"/>
    <property type="evidence" value="ECO:0007669"/>
    <property type="project" value="InterPro"/>
</dbReference>
<keyword evidence="10" id="KW-0378">Hydrolase</keyword>
<evidence type="ECO:0000259" key="8">
    <source>
        <dbReference type="Pfam" id="PF02384"/>
    </source>
</evidence>
<dbReference type="GO" id="GO:0009307">
    <property type="term" value="P:DNA restriction-modification system"/>
    <property type="evidence" value="ECO:0007669"/>
    <property type="project" value="UniProtKB-KW"/>
</dbReference>
<evidence type="ECO:0000256" key="1">
    <source>
        <dbReference type="ARBA" id="ARBA00006594"/>
    </source>
</evidence>
<dbReference type="InterPro" id="IPR003356">
    <property type="entry name" value="DNA_methylase_A-5"/>
</dbReference>
<protein>
    <recommendedName>
        <fullName evidence="2">site-specific DNA-methyltransferase (adenine-specific)</fullName>
        <ecNumber evidence="2">2.1.1.72</ecNumber>
    </recommendedName>
</protein>
<keyword evidence="6" id="KW-0680">Restriction system</keyword>
<dbReference type="Pfam" id="PF12161">
    <property type="entry name" value="HsdM_N"/>
    <property type="match status" value="1"/>
</dbReference>
<dbReference type="Proteomes" id="UP000230167">
    <property type="component" value="Unassembled WGS sequence"/>
</dbReference>
<evidence type="ECO:0000313" key="10">
    <source>
        <dbReference type="EMBL" id="PJL33946.1"/>
    </source>
</evidence>
<dbReference type="GO" id="GO:0009007">
    <property type="term" value="F:site-specific DNA-methyltransferase (adenine-specific) activity"/>
    <property type="evidence" value="ECO:0007669"/>
    <property type="project" value="UniProtKB-EC"/>
</dbReference>
<dbReference type="GO" id="GO:0003677">
    <property type="term" value="F:DNA binding"/>
    <property type="evidence" value="ECO:0007669"/>
    <property type="project" value="InterPro"/>
</dbReference>
<dbReference type="InterPro" id="IPR051537">
    <property type="entry name" value="DNA_Adenine_Mtase"/>
</dbReference>
<evidence type="ECO:0000259" key="9">
    <source>
        <dbReference type="Pfam" id="PF12161"/>
    </source>
</evidence>